<keyword evidence="2" id="KW-1185">Reference proteome</keyword>
<evidence type="ECO:0000313" key="1">
    <source>
        <dbReference type="EMBL" id="CAB4000611.1"/>
    </source>
</evidence>
<dbReference type="EMBL" id="CACRXK020003879">
    <property type="protein sequence ID" value="CAB4000611.1"/>
    <property type="molecule type" value="Genomic_DNA"/>
</dbReference>
<protein>
    <submittedName>
        <fullName evidence="1">Uncharacterized protein</fullName>
    </submittedName>
</protein>
<reference evidence="1" key="1">
    <citation type="submission" date="2020-04" db="EMBL/GenBank/DDBJ databases">
        <authorList>
            <person name="Alioto T."/>
            <person name="Alioto T."/>
            <person name="Gomez Garrido J."/>
        </authorList>
    </citation>
    <scope>NUCLEOTIDE SEQUENCE</scope>
    <source>
        <strain evidence="1">A484AB</strain>
    </source>
</reference>
<dbReference type="AlphaFoldDB" id="A0A7D9E5N7"/>
<accession>A0A7D9E5N7</accession>
<comment type="caution">
    <text evidence="1">The sequence shown here is derived from an EMBL/GenBank/DDBJ whole genome shotgun (WGS) entry which is preliminary data.</text>
</comment>
<dbReference type="Proteomes" id="UP001152795">
    <property type="component" value="Unassembled WGS sequence"/>
</dbReference>
<name>A0A7D9E5N7_PARCT</name>
<gene>
    <name evidence="1" type="ORF">PACLA_8A003219</name>
</gene>
<sequence length="125" mass="13630">MPLIFCTIAKKGRVTLLTDWYGAKIEDINISLLALFNAFAAGELDECHQPLDEDEVGGGKLLTVSVGKSKDDLTSVSKSATVLDISPNNYVRFMLSDLSNNSNMVDSTQVQNTEPNVTSFLMNAR</sequence>
<proteinExistence type="predicted"/>
<organism evidence="1 2">
    <name type="scientific">Paramuricea clavata</name>
    <name type="common">Red gorgonian</name>
    <name type="synonym">Violescent sea-whip</name>
    <dbReference type="NCBI Taxonomy" id="317549"/>
    <lineage>
        <taxon>Eukaryota</taxon>
        <taxon>Metazoa</taxon>
        <taxon>Cnidaria</taxon>
        <taxon>Anthozoa</taxon>
        <taxon>Octocorallia</taxon>
        <taxon>Malacalcyonacea</taxon>
        <taxon>Plexauridae</taxon>
        <taxon>Paramuricea</taxon>
    </lineage>
</organism>
<evidence type="ECO:0000313" key="2">
    <source>
        <dbReference type="Proteomes" id="UP001152795"/>
    </source>
</evidence>